<dbReference type="Pfam" id="PF18701">
    <property type="entry name" value="DUF5641"/>
    <property type="match status" value="1"/>
</dbReference>
<dbReference type="PANTHER" id="PTHR47331:SF5">
    <property type="entry name" value="RIBONUCLEASE H"/>
    <property type="match status" value="1"/>
</dbReference>
<evidence type="ECO:0000259" key="1">
    <source>
        <dbReference type="Pfam" id="PF18701"/>
    </source>
</evidence>
<feature type="non-terminal residue" evidence="2">
    <location>
        <position position="1"/>
    </location>
</feature>
<dbReference type="AlphaFoldDB" id="V5H301"/>
<dbReference type="InterPro" id="IPR040676">
    <property type="entry name" value="DUF5641"/>
</dbReference>
<organism evidence="2">
    <name type="scientific">Ixodes ricinus</name>
    <name type="common">Common tick</name>
    <name type="synonym">Acarus ricinus</name>
    <dbReference type="NCBI Taxonomy" id="34613"/>
    <lineage>
        <taxon>Eukaryota</taxon>
        <taxon>Metazoa</taxon>
        <taxon>Ecdysozoa</taxon>
        <taxon>Arthropoda</taxon>
        <taxon>Chelicerata</taxon>
        <taxon>Arachnida</taxon>
        <taxon>Acari</taxon>
        <taxon>Parasitiformes</taxon>
        <taxon>Ixodida</taxon>
        <taxon>Ixodoidea</taxon>
        <taxon>Ixodidae</taxon>
        <taxon>Ixodinae</taxon>
        <taxon>Ixodes</taxon>
    </lineage>
</organism>
<accession>V5H301</accession>
<reference evidence="2" key="1">
    <citation type="journal article" date="2015" name="Sci. Rep.">
        <title>Tissue- and time-dependent transcription in Ixodes ricinus salivary glands and midguts when blood feeding on the vertebrate host.</title>
        <authorList>
            <person name="Kotsyfakis M."/>
            <person name="Schwarz A."/>
            <person name="Erhart J."/>
            <person name="Ribeiro J.M."/>
        </authorList>
    </citation>
    <scope>NUCLEOTIDE SEQUENCE</scope>
    <source>
        <tissue evidence="2">Salivary gland and midgut</tissue>
    </source>
</reference>
<feature type="domain" description="DUF5641" evidence="1">
    <location>
        <begin position="31"/>
        <end position="122"/>
    </location>
</feature>
<proteinExistence type="evidence at transcript level"/>
<protein>
    <recommendedName>
        <fullName evidence="1">DUF5641 domain-containing protein</fullName>
    </recommendedName>
</protein>
<sequence length="129" mass="14952">EPIAITPADIVGRKQCLPSSSTNWGTDIGKAWRAKQSLLKDWWRRWHQEYLKVIRGALLEMDVRGSQIKEGQLVLIGDKKHRAFWKTCKVEKTYPGRDGPVRTCLLRGPGNKILRRPIQLMYPLEDCFH</sequence>
<dbReference type="PANTHER" id="PTHR47331">
    <property type="entry name" value="PHD-TYPE DOMAIN-CONTAINING PROTEIN"/>
    <property type="match status" value="1"/>
</dbReference>
<name>V5H301_IXORI</name>
<evidence type="ECO:0000313" key="2">
    <source>
        <dbReference type="EMBL" id="JAB77360.1"/>
    </source>
</evidence>
<dbReference type="EMBL" id="GANP01007108">
    <property type="protein sequence ID" value="JAB77360.1"/>
    <property type="molecule type" value="mRNA"/>
</dbReference>